<feature type="domain" description="Helicase C-terminal" evidence="3">
    <location>
        <begin position="819"/>
        <end position="967"/>
    </location>
</feature>
<dbReference type="PANTHER" id="PTHR10799">
    <property type="entry name" value="SNF2/RAD54 HELICASE FAMILY"/>
    <property type="match status" value="1"/>
</dbReference>
<dbReference type="SMART" id="SM00487">
    <property type="entry name" value="DEXDc"/>
    <property type="match status" value="1"/>
</dbReference>
<dbReference type="SMART" id="SM00490">
    <property type="entry name" value="HELICc"/>
    <property type="match status" value="1"/>
</dbReference>
<evidence type="ECO:0000259" key="2">
    <source>
        <dbReference type="PROSITE" id="PS51192"/>
    </source>
</evidence>
<dbReference type="InterPro" id="IPR014001">
    <property type="entry name" value="Helicase_ATP-bd"/>
</dbReference>
<keyword evidence="4" id="KW-0347">Helicase</keyword>
<dbReference type="PROSITE" id="PS51194">
    <property type="entry name" value="HELICASE_CTER"/>
    <property type="match status" value="1"/>
</dbReference>
<protein>
    <submittedName>
        <fullName evidence="4">Superfamily II DNA or RNA helicase</fullName>
    </submittedName>
</protein>
<dbReference type="InterPro" id="IPR000330">
    <property type="entry name" value="SNF2_N"/>
</dbReference>
<keyword evidence="4" id="KW-0547">Nucleotide-binding</keyword>
<evidence type="ECO:0000259" key="3">
    <source>
        <dbReference type="PROSITE" id="PS51194"/>
    </source>
</evidence>
<gene>
    <name evidence="4" type="ORF">GGQ57_003870</name>
</gene>
<evidence type="ECO:0000313" key="5">
    <source>
        <dbReference type="Proteomes" id="UP000533637"/>
    </source>
</evidence>
<dbReference type="InterPro" id="IPR027417">
    <property type="entry name" value="P-loop_NTPase"/>
</dbReference>
<organism evidence="4 5">
    <name type="scientific">Parabacteroides faecis</name>
    <dbReference type="NCBI Taxonomy" id="1217282"/>
    <lineage>
        <taxon>Bacteria</taxon>
        <taxon>Pseudomonadati</taxon>
        <taxon>Bacteroidota</taxon>
        <taxon>Bacteroidia</taxon>
        <taxon>Bacteroidales</taxon>
        <taxon>Tannerellaceae</taxon>
        <taxon>Parabacteroides</taxon>
    </lineage>
</organism>
<dbReference type="PROSITE" id="PS51192">
    <property type="entry name" value="HELICASE_ATP_BIND_1"/>
    <property type="match status" value="1"/>
</dbReference>
<reference evidence="4 5" key="1">
    <citation type="submission" date="2020-08" db="EMBL/GenBank/DDBJ databases">
        <title>Genomic Encyclopedia of Type Strains, Phase IV (KMG-IV): sequencing the most valuable type-strain genomes for metagenomic binning, comparative biology and taxonomic classification.</title>
        <authorList>
            <person name="Goeker M."/>
        </authorList>
    </citation>
    <scope>NUCLEOTIDE SEQUENCE [LARGE SCALE GENOMIC DNA]</scope>
    <source>
        <strain evidence="4 5">DSM 102983</strain>
    </source>
</reference>
<evidence type="ECO:0000256" key="1">
    <source>
        <dbReference type="ARBA" id="ARBA00022801"/>
    </source>
</evidence>
<keyword evidence="5" id="KW-1185">Reference proteome</keyword>
<dbReference type="SUPFAM" id="SSF52540">
    <property type="entry name" value="P-loop containing nucleoside triphosphate hydrolases"/>
    <property type="match status" value="2"/>
</dbReference>
<name>A0ABR6KR17_9BACT</name>
<feature type="domain" description="Helicase ATP-binding" evidence="2">
    <location>
        <begin position="493"/>
        <end position="699"/>
    </location>
</feature>
<dbReference type="InterPro" id="IPR049730">
    <property type="entry name" value="SNF2/RAD54-like_C"/>
</dbReference>
<dbReference type="Pfam" id="PF00176">
    <property type="entry name" value="SNF2-rel_dom"/>
    <property type="match status" value="1"/>
</dbReference>
<dbReference type="Proteomes" id="UP000533637">
    <property type="component" value="Unassembled WGS sequence"/>
</dbReference>
<dbReference type="RefSeq" id="WP_183671800.1">
    <property type="nucleotide sequence ID" value="NZ_BMPB01000011.1"/>
</dbReference>
<keyword evidence="4" id="KW-0067">ATP-binding</keyword>
<accession>A0ABR6KR17</accession>
<comment type="caution">
    <text evidence="4">The sequence shown here is derived from an EMBL/GenBank/DDBJ whole genome shotgun (WGS) entry which is preliminary data.</text>
</comment>
<evidence type="ECO:0000313" key="4">
    <source>
        <dbReference type="EMBL" id="MBB4623946.1"/>
    </source>
</evidence>
<dbReference type="Gene3D" id="3.40.50.300">
    <property type="entry name" value="P-loop containing nucleotide triphosphate hydrolases"/>
    <property type="match status" value="1"/>
</dbReference>
<keyword evidence="1" id="KW-0378">Hydrolase</keyword>
<dbReference type="InterPro" id="IPR038718">
    <property type="entry name" value="SNF2-like_sf"/>
</dbReference>
<dbReference type="Pfam" id="PF00271">
    <property type="entry name" value="Helicase_C"/>
    <property type="match status" value="1"/>
</dbReference>
<dbReference type="GO" id="GO:0004386">
    <property type="term" value="F:helicase activity"/>
    <property type="evidence" value="ECO:0007669"/>
    <property type="project" value="UniProtKB-KW"/>
</dbReference>
<dbReference type="Gene3D" id="3.40.50.10810">
    <property type="entry name" value="Tandem AAA-ATPase domain"/>
    <property type="match status" value="1"/>
</dbReference>
<sequence>MPENQILIIALSNHPVLGPLLIPYFARTVSPEVISVEEQATHAGNEAGLSDMEKRAIAIAQSYSEKKLMQVYSRQQTVTGFLNSVTPEMLKKQLRPFIDKKIREMVRLIQANHLSVYIKEAGSKLLYEHDRVRFSGEEAEISFRFEITDHSFRYTALCHMNGVEVSLLKKRRFLLLSSKPAIFLLDDQLLAFKRIEAAKVTPFLSRKYVEVLLAETEKYLELVALPLISDYPASSSGFDMIHEPRTCVPELSVERSINDEPALQLRFRYGERSFSPGKRNQFAYPRLEHVEGKPVIYYFTRDLQLEQTYICLLEQWHFKQITDVQFVRTTEAGGYTFIDWLQQHKSELEACFSFVQTDTSLWFYLGDISLTQEISPSPDWFDIRITVRMGDFQFPFIRFRKHILEGKREFVLPDGQVALLPEDWFEKYSDLFAFGDDRPGEIRVRKMHLGIVSALEQDESVSKEYVQKESVAIPPKIKTTLRPYQQEGFSWLVHLAANGFGGCLADDMGLGKTLQAITLLQQIYDPEEPKEATISPSAPENVTVDQSGQLSFFGTDSPDDKPYEEVKDRQEESVAIPASLIVVPTSLLPNWKREIRKFSTLSVYTYTGDQKRKDPCKNFNRYNIVLVTYGLLRRDIELLEKYRYTYVILDESQNIKNPASMTYHSVVRLQCEHRLVLTGTPIENSLKDLWAQFNFINPGLLGSADGFRKHFIHPITREGNENARKRLQQIIRPFFLRRTKQQVAPELPPLTEEVVYCEMTPEQCEVYQKEKNALRNTILQERYKNSFVALNGITRLRQLANHPQMVLPKYTGGSGKMEQVLDAFETLVSEGHKVLIFSSFVTHLKLLADAFTQHGWQFAMLTGSTLDREGEIARFSTRQDVSAFFISLKAGGVGLNLTDADYVFIIDPWWNPAAEMQAESRAHRIGQDKQVFAYRFITADTIEEKIRNLQESKSELAETFITENDPFKSLTDKDWEELL</sequence>
<dbReference type="InterPro" id="IPR001650">
    <property type="entry name" value="Helicase_C-like"/>
</dbReference>
<proteinExistence type="predicted"/>
<dbReference type="CDD" id="cd18793">
    <property type="entry name" value="SF2_C_SNF"/>
    <property type="match status" value="1"/>
</dbReference>
<dbReference type="EMBL" id="JACHOC010000008">
    <property type="protein sequence ID" value="MBB4623946.1"/>
    <property type="molecule type" value="Genomic_DNA"/>
</dbReference>